<protein>
    <submittedName>
        <fullName evidence="20">TonB-dependent siderophore receptor</fullName>
    </submittedName>
</protein>
<evidence type="ECO:0000256" key="5">
    <source>
        <dbReference type="ARBA" id="ARBA00022496"/>
    </source>
</evidence>
<organism evidence="20 21">
    <name type="scientific">Swingsia samuiensis</name>
    <dbReference type="NCBI Taxonomy" id="1293412"/>
    <lineage>
        <taxon>Bacteria</taxon>
        <taxon>Pseudomonadati</taxon>
        <taxon>Pseudomonadota</taxon>
        <taxon>Alphaproteobacteria</taxon>
        <taxon>Acetobacterales</taxon>
        <taxon>Acetobacteraceae</taxon>
        <taxon>Swingsia</taxon>
    </lineage>
</organism>
<evidence type="ECO:0000256" key="8">
    <source>
        <dbReference type="ARBA" id="ARBA00023004"/>
    </source>
</evidence>
<keyword evidence="9" id="KW-0406">Ion transport</keyword>
<dbReference type="OrthoDB" id="9760333at2"/>
<accession>A0A4Y6UJY5</accession>
<keyword evidence="13 14" id="KW-0998">Cell outer membrane</keyword>
<dbReference type="AlphaFoldDB" id="A0A4Y6UJY5"/>
<evidence type="ECO:0000256" key="6">
    <source>
        <dbReference type="ARBA" id="ARBA00022692"/>
    </source>
</evidence>
<dbReference type="GO" id="GO:0038023">
    <property type="term" value="F:signaling receptor activity"/>
    <property type="evidence" value="ECO:0007669"/>
    <property type="project" value="InterPro"/>
</dbReference>
<dbReference type="Pfam" id="PF07715">
    <property type="entry name" value="Plug"/>
    <property type="match status" value="1"/>
</dbReference>
<dbReference type="GO" id="GO:0015344">
    <property type="term" value="F:siderophore uptake transmembrane transporter activity"/>
    <property type="evidence" value="ECO:0007669"/>
    <property type="project" value="TreeGrafter"/>
</dbReference>
<dbReference type="SUPFAM" id="SSF56935">
    <property type="entry name" value="Porins"/>
    <property type="match status" value="1"/>
</dbReference>
<reference evidence="20 21" key="1">
    <citation type="submission" date="2019-03" db="EMBL/GenBank/DDBJ databases">
        <title>The complete genome sequence of Swingsia samuiensis NBRC107927(T).</title>
        <authorList>
            <person name="Chua K.-O."/>
            <person name="Chan K.-G."/>
            <person name="See-Too W.-S."/>
        </authorList>
    </citation>
    <scope>NUCLEOTIDE SEQUENCE [LARGE SCALE GENOMIC DNA]</scope>
    <source>
        <strain evidence="20 21">AH83</strain>
    </source>
</reference>
<dbReference type="Proteomes" id="UP000316313">
    <property type="component" value="Chromosome"/>
</dbReference>
<dbReference type="PROSITE" id="PS01156">
    <property type="entry name" value="TONB_DEPENDENT_REC_2"/>
    <property type="match status" value="1"/>
</dbReference>
<feature type="domain" description="TonB-dependent receptor-like beta-barrel" evidence="18">
    <location>
        <begin position="263"/>
        <end position="710"/>
    </location>
</feature>
<keyword evidence="11 14" id="KW-0472">Membrane</keyword>
<dbReference type="PROSITE" id="PS52016">
    <property type="entry name" value="TONB_DEPENDENT_REC_3"/>
    <property type="match status" value="1"/>
</dbReference>
<dbReference type="InterPro" id="IPR037066">
    <property type="entry name" value="Plug_dom_sf"/>
</dbReference>
<evidence type="ECO:0000256" key="13">
    <source>
        <dbReference type="ARBA" id="ARBA00023237"/>
    </source>
</evidence>
<evidence type="ECO:0000256" key="10">
    <source>
        <dbReference type="ARBA" id="ARBA00023077"/>
    </source>
</evidence>
<dbReference type="InterPro" id="IPR010105">
    <property type="entry name" value="TonB_sidphr_rcpt"/>
</dbReference>
<evidence type="ECO:0000256" key="12">
    <source>
        <dbReference type="ARBA" id="ARBA00023170"/>
    </source>
</evidence>
<dbReference type="InterPro" id="IPR036942">
    <property type="entry name" value="Beta-barrel_TonB_sf"/>
</dbReference>
<proteinExistence type="inferred from homology"/>
<dbReference type="EMBL" id="CP038141">
    <property type="protein sequence ID" value="QDH17374.1"/>
    <property type="molecule type" value="Genomic_DNA"/>
</dbReference>
<gene>
    <name evidence="20" type="ORF">E3D00_07220</name>
</gene>
<dbReference type="Gene3D" id="2.40.170.20">
    <property type="entry name" value="TonB-dependent receptor, beta-barrel domain"/>
    <property type="match status" value="1"/>
</dbReference>
<dbReference type="InterPro" id="IPR039426">
    <property type="entry name" value="TonB-dep_rcpt-like"/>
</dbReference>
<keyword evidence="10 16" id="KW-0798">TonB box</keyword>
<evidence type="ECO:0000256" key="2">
    <source>
        <dbReference type="ARBA" id="ARBA00009810"/>
    </source>
</evidence>
<evidence type="ECO:0000256" key="9">
    <source>
        <dbReference type="ARBA" id="ARBA00023065"/>
    </source>
</evidence>
<feature type="short sequence motif" description="TonB C-terminal box" evidence="15">
    <location>
        <begin position="723"/>
        <end position="740"/>
    </location>
</feature>
<dbReference type="InterPro" id="IPR010917">
    <property type="entry name" value="TonB_rcpt_CS"/>
</dbReference>
<dbReference type="GO" id="GO:0015891">
    <property type="term" value="P:siderophore transport"/>
    <property type="evidence" value="ECO:0007669"/>
    <property type="project" value="InterPro"/>
</dbReference>
<dbReference type="CDD" id="cd01347">
    <property type="entry name" value="ligand_gated_channel"/>
    <property type="match status" value="1"/>
</dbReference>
<evidence type="ECO:0000256" key="7">
    <source>
        <dbReference type="ARBA" id="ARBA00022729"/>
    </source>
</evidence>
<keyword evidence="5" id="KW-0410">Iron transport</keyword>
<keyword evidence="6 14" id="KW-0812">Transmembrane</keyword>
<feature type="signal peptide" evidence="17">
    <location>
        <begin position="1"/>
        <end position="29"/>
    </location>
</feature>
<evidence type="ECO:0000256" key="3">
    <source>
        <dbReference type="ARBA" id="ARBA00022448"/>
    </source>
</evidence>
<feature type="domain" description="TonB-dependent receptor plug" evidence="19">
    <location>
        <begin position="90"/>
        <end position="186"/>
    </location>
</feature>
<evidence type="ECO:0000313" key="21">
    <source>
        <dbReference type="Proteomes" id="UP000316313"/>
    </source>
</evidence>
<keyword evidence="21" id="KW-1185">Reference proteome</keyword>
<evidence type="ECO:0000256" key="1">
    <source>
        <dbReference type="ARBA" id="ARBA00004571"/>
    </source>
</evidence>
<dbReference type="RefSeq" id="WP_141461264.1">
    <property type="nucleotide sequence ID" value="NZ_CP038141.1"/>
</dbReference>
<evidence type="ECO:0000259" key="19">
    <source>
        <dbReference type="Pfam" id="PF07715"/>
    </source>
</evidence>
<dbReference type="Gene3D" id="2.170.130.10">
    <property type="entry name" value="TonB-dependent receptor, plug domain"/>
    <property type="match status" value="1"/>
</dbReference>
<keyword evidence="7 17" id="KW-0732">Signal</keyword>
<feature type="chain" id="PRO_5021195043" evidence="17">
    <location>
        <begin position="30"/>
        <end position="740"/>
    </location>
</feature>
<evidence type="ECO:0000313" key="20">
    <source>
        <dbReference type="EMBL" id="QDH17374.1"/>
    </source>
</evidence>
<dbReference type="InterPro" id="IPR000531">
    <property type="entry name" value="Beta-barrel_TonB"/>
</dbReference>
<keyword evidence="3 14" id="KW-0813">Transport</keyword>
<evidence type="ECO:0000256" key="14">
    <source>
        <dbReference type="PROSITE-ProRule" id="PRU01360"/>
    </source>
</evidence>
<comment type="subcellular location">
    <subcellularLocation>
        <location evidence="1 14">Cell outer membrane</location>
        <topology evidence="1 14">Multi-pass membrane protein</topology>
    </subcellularLocation>
</comment>
<keyword evidence="12 20" id="KW-0675">Receptor</keyword>
<dbReference type="NCBIfam" id="TIGR01783">
    <property type="entry name" value="TonB-siderophor"/>
    <property type="match status" value="1"/>
</dbReference>
<comment type="similarity">
    <text evidence="2 14 16">Belongs to the TonB-dependent receptor family.</text>
</comment>
<dbReference type="KEGG" id="ssam:E3D00_07220"/>
<evidence type="ECO:0000256" key="15">
    <source>
        <dbReference type="PROSITE-ProRule" id="PRU10144"/>
    </source>
</evidence>
<evidence type="ECO:0000256" key="4">
    <source>
        <dbReference type="ARBA" id="ARBA00022452"/>
    </source>
</evidence>
<evidence type="ECO:0000256" key="16">
    <source>
        <dbReference type="RuleBase" id="RU003357"/>
    </source>
</evidence>
<evidence type="ECO:0000256" key="17">
    <source>
        <dbReference type="SAM" id="SignalP"/>
    </source>
</evidence>
<dbReference type="PANTHER" id="PTHR32552:SF82">
    <property type="entry name" value="FCUA PROTEIN"/>
    <property type="match status" value="1"/>
</dbReference>
<keyword evidence="8" id="KW-0408">Iron</keyword>
<sequence length="740" mass="80983">MPYNLSFARIAPCAFSVACLAFSFKDAYAQNAPLKHPYKKQIITHKGKEIPQSLQAITSENILVRARRREQMEVKSGGQLGTLGNVKGLDAPFNIRSYTSSIILNQQSQTLGDVLENDPSIRTTFGYGNFSQQFLMRGFPVYGDDVSINGLYGIAPRQLLSPQILDQVQVLNGASAFVNGAAPGGTAIGGNINLLLKHATKDPITRLTGDYTSTGQGGGAIDLGRRFGTDHAFGARLNVAGLSGKTPIDHEHRDSTALGADFDWHNDRTRISLDIDYQKEGVRWGRAGVFLNSALTSLPKVPSAKSNYGQPWTFTDLQYLFGMLNVEHDLNRHITLYGAFGGIGSNEKGNYSNLTVNNGETGAGTYGNLYVPYVNTNESTRAGVRIRFNTFGVHHTINTSGSGLWATTATAYAFGSGPIAGNLYSPVYTSTTPSQNIVGGNLSNPQRTAFTRLWSIAFADTISAFNNRVLLTGGFRYQNIVSNNYSYATTLRLSHINQDAVTPVLGVVIHPTRKTSIYFNRVEGLSQGPTASGSVVNIGQVFPPYRSLQYELGTKYETGRFSASIAIYQVNQNYSYVAPYGNGQQIFTVNGLQRNRGLEANINGTVVKGLRFNGGATINDAKIRHSAQNILDHKTAIGVPDYMINGNIEYDFPYLRGMTLTARVINTGKQWVNTMNTLKIPNWTTFGIGARYTFITYHKPLTLRFGIDNIGNHRYWSSALGGYLAQGMPRTYKASFTMDF</sequence>
<dbReference type="Pfam" id="PF00593">
    <property type="entry name" value="TonB_dep_Rec_b-barrel"/>
    <property type="match status" value="1"/>
</dbReference>
<evidence type="ECO:0000259" key="18">
    <source>
        <dbReference type="Pfam" id="PF00593"/>
    </source>
</evidence>
<name>A0A4Y6UJY5_9PROT</name>
<dbReference type="PANTHER" id="PTHR32552">
    <property type="entry name" value="FERRICHROME IRON RECEPTOR-RELATED"/>
    <property type="match status" value="1"/>
</dbReference>
<dbReference type="GO" id="GO:0009279">
    <property type="term" value="C:cell outer membrane"/>
    <property type="evidence" value="ECO:0007669"/>
    <property type="project" value="UniProtKB-SubCell"/>
</dbReference>
<dbReference type="InterPro" id="IPR012910">
    <property type="entry name" value="Plug_dom"/>
</dbReference>
<evidence type="ECO:0000256" key="11">
    <source>
        <dbReference type="ARBA" id="ARBA00023136"/>
    </source>
</evidence>
<keyword evidence="4 14" id="KW-1134">Transmembrane beta strand</keyword>